<sequence length="263" mass="29156">MMLQTKLQTMMLQSRYGDGLERGTRLGQNECVLQVNSEVFQLICPLWSETQAMNILTVAVCVSVLSFMATMTHGAPLGVTALVGQEQFQDLVRRSQSLIQKILPSISEVHRSAVYIQLDSQKNSSLAIMASKIGIPQAPILRVVSENCTLETSLRQMSQGLQLHQDLLNAVLPELENVKMTDLSNDIRDLKLQIHKMLRLVLSSSPSPSPSSPPTVKPVVLRLSGEFEVQVAAHCSLQQLEAFSQDVVRCLRSMERSEDEPDS</sequence>
<protein>
    <submittedName>
        <fullName evidence="2">Uncharacterized protein</fullName>
    </submittedName>
</protein>
<name>A0AAV2LFD7_KNICA</name>
<dbReference type="PANTHER" id="PTHR10511:SF2">
    <property type="entry name" value="GRANULOCYTE COLONY-STIMULATING FACTOR"/>
    <property type="match status" value="1"/>
</dbReference>
<reference evidence="2 3" key="1">
    <citation type="submission" date="2024-04" db="EMBL/GenBank/DDBJ databases">
        <authorList>
            <person name="Waldvogel A.-M."/>
            <person name="Schoenle A."/>
        </authorList>
    </citation>
    <scope>NUCLEOTIDE SEQUENCE [LARGE SCALE GENOMIC DNA]</scope>
</reference>
<dbReference type="InterPro" id="IPR040117">
    <property type="entry name" value="GCSF/MGF"/>
</dbReference>
<proteinExistence type="inferred from homology"/>
<dbReference type="GO" id="GO:0045639">
    <property type="term" value="P:positive regulation of myeloid cell differentiation"/>
    <property type="evidence" value="ECO:0007669"/>
    <property type="project" value="InterPro"/>
</dbReference>
<evidence type="ECO:0000256" key="1">
    <source>
        <dbReference type="ARBA" id="ARBA00007432"/>
    </source>
</evidence>
<dbReference type="PANTHER" id="PTHR10511">
    <property type="entry name" value="GRANULOCYTE COLONY-STIMULATING FACTOR"/>
    <property type="match status" value="1"/>
</dbReference>
<dbReference type="AlphaFoldDB" id="A0AAV2LFD7"/>
<dbReference type="Gene3D" id="1.20.1250.10">
    <property type="match status" value="1"/>
</dbReference>
<dbReference type="GO" id="GO:0006955">
    <property type="term" value="P:immune response"/>
    <property type="evidence" value="ECO:0007669"/>
    <property type="project" value="InterPro"/>
</dbReference>
<dbReference type="InterPro" id="IPR030474">
    <property type="entry name" value="IL-6/GCSF/MGF"/>
</dbReference>
<dbReference type="Proteomes" id="UP001497482">
    <property type="component" value="Chromosome 23"/>
</dbReference>
<dbReference type="EMBL" id="OZ035845">
    <property type="protein sequence ID" value="CAL1599178.1"/>
    <property type="molecule type" value="Genomic_DNA"/>
</dbReference>
<keyword evidence="3" id="KW-1185">Reference proteome</keyword>
<dbReference type="InterPro" id="IPR009079">
    <property type="entry name" value="4_helix_cytokine-like_core"/>
</dbReference>
<dbReference type="SMART" id="SM00126">
    <property type="entry name" value="IL6"/>
    <property type="match status" value="1"/>
</dbReference>
<accession>A0AAV2LFD7</accession>
<dbReference type="GO" id="GO:0005125">
    <property type="term" value="F:cytokine activity"/>
    <property type="evidence" value="ECO:0007669"/>
    <property type="project" value="InterPro"/>
</dbReference>
<comment type="similarity">
    <text evidence="1">Belongs to the IL-6 superfamily.</text>
</comment>
<dbReference type="SUPFAM" id="SSF47266">
    <property type="entry name" value="4-helical cytokines"/>
    <property type="match status" value="1"/>
</dbReference>
<evidence type="ECO:0000313" key="2">
    <source>
        <dbReference type="EMBL" id="CAL1599178.1"/>
    </source>
</evidence>
<organism evidence="2 3">
    <name type="scientific">Knipowitschia caucasica</name>
    <name type="common">Caucasian dwarf goby</name>
    <name type="synonym">Pomatoschistus caucasicus</name>
    <dbReference type="NCBI Taxonomy" id="637954"/>
    <lineage>
        <taxon>Eukaryota</taxon>
        <taxon>Metazoa</taxon>
        <taxon>Chordata</taxon>
        <taxon>Craniata</taxon>
        <taxon>Vertebrata</taxon>
        <taxon>Euteleostomi</taxon>
        <taxon>Actinopterygii</taxon>
        <taxon>Neopterygii</taxon>
        <taxon>Teleostei</taxon>
        <taxon>Neoteleostei</taxon>
        <taxon>Acanthomorphata</taxon>
        <taxon>Gobiaria</taxon>
        <taxon>Gobiiformes</taxon>
        <taxon>Gobioidei</taxon>
        <taxon>Gobiidae</taxon>
        <taxon>Gobiinae</taxon>
        <taxon>Knipowitschia</taxon>
    </lineage>
</organism>
<evidence type="ECO:0000313" key="3">
    <source>
        <dbReference type="Proteomes" id="UP001497482"/>
    </source>
</evidence>
<gene>
    <name evidence="2" type="ORF">KC01_LOCUS27496</name>
</gene>
<dbReference type="GO" id="GO:0005576">
    <property type="term" value="C:extracellular region"/>
    <property type="evidence" value="ECO:0007669"/>
    <property type="project" value="InterPro"/>
</dbReference>